<name>A0A0G0GCL0_9BACT</name>
<protein>
    <submittedName>
        <fullName evidence="2">Uncharacterized protein</fullName>
    </submittedName>
</protein>
<feature type="transmembrane region" description="Helical" evidence="1">
    <location>
        <begin position="393"/>
        <end position="412"/>
    </location>
</feature>
<gene>
    <name evidence="2" type="ORF">US42_C0006G0004</name>
</gene>
<feature type="transmembrane region" description="Helical" evidence="1">
    <location>
        <begin position="341"/>
        <end position="359"/>
    </location>
</feature>
<organism evidence="2 3">
    <name type="scientific">Candidatus Magasanikbacteria bacterium GW2011_GWC2_37_14</name>
    <dbReference type="NCBI Taxonomy" id="1619046"/>
    <lineage>
        <taxon>Bacteria</taxon>
        <taxon>Candidatus Magasanikiibacteriota</taxon>
    </lineage>
</organism>
<reference evidence="2 3" key="1">
    <citation type="journal article" date="2015" name="Nature">
        <title>rRNA introns, odd ribosomes, and small enigmatic genomes across a large radiation of phyla.</title>
        <authorList>
            <person name="Brown C.T."/>
            <person name="Hug L.A."/>
            <person name="Thomas B.C."/>
            <person name="Sharon I."/>
            <person name="Castelle C.J."/>
            <person name="Singh A."/>
            <person name="Wilkins M.J."/>
            <person name="Williams K.H."/>
            <person name="Banfield J.F."/>
        </authorList>
    </citation>
    <scope>NUCLEOTIDE SEQUENCE [LARGE SCALE GENOMIC DNA]</scope>
</reference>
<evidence type="ECO:0000313" key="2">
    <source>
        <dbReference type="EMBL" id="KKQ27697.1"/>
    </source>
</evidence>
<dbReference type="InterPro" id="IPR011042">
    <property type="entry name" value="6-blade_b-propeller_TolB-like"/>
</dbReference>
<evidence type="ECO:0000256" key="1">
    <source>
        <dbReference type="SAM" id="Phobius"/>
    </source>
</evidence>
<accession>A0A0G0GCL0</accession>
<dbReference type="Proteomes" id="UP000034849">
    <property type="component" value="Unassembled WGS sequence"/>
</dbReference>
<dbReference type="AlphaFoldDB" id="A0A0G0GCL0"/>
<dbReference type="SUPFAM" id="SSF50969">
    <property type="entry name" value="YVTN repeat-like/Quinoprotein amine dehydrogenase"/>
    <property type="match status" value="1"/>
</dbReference>
<evidence type="ECO:0000313" key="3">
    <source>
        <dbReference type="Proteomes" id="UP000034849"/>
    </source>
</evidence>
<sequence length="757" mass="87511">MKDLLEIHEFFVEGKDQERSHVLLHITEPGTPQEKAKGYFFAIVEINNGSLEQIEHLQQMIDDLESGYYETDDLENKSAFEITLEFINRRGHHILQYKNSVTSFLVGVLRNHELSLSYHGLPQAWLFYNENEEFKEMNILSEETIANGQLFSAILQGTLNDGDYFYLATPHISDYFTADRIKKILLTRNTRQSASHIQKVLKELNNDISFGGILFHHPDKMEMLASGQKAFVKEDGSVESLNKMVNLEQTTEEMLTPPLLGRTKKKWQIWWKNHQEEKEKKKLLKLQIKRRKEIDSTSHGTIETNFRLLKTKGNQGTWLDNFLVFFGKMLFNIFWQLWQFIKILIFFIGRNSIALILLLSNKDHKRAEVIKEWRRGYLQQKEKLENIPTFSKIILFVTVILFLIFVSSIFVYKIKQTWQAEKTAYANQVQAIIDKKNAADASLLYNDTNKALTLLLEAKNILNNLPNKNTNEKEQINTLGIALENSLNKLRKIYNPQSQLVTDLTIANPEAKTENLAIIDNFLIAYGKEDNKIYRTDLATKKTETKILADVFHPQNASTPKEQDTIVFINNNKSVAAYSKDSNNLLAEDISFPSENTQLSALCIYNRRLYTIDIANNQIYRHNFTQTGFDKGTNWLKTTDLNIKDANSLAIDGDVFVLKANGEIIKLINGIQTEFNISGLDPKLNNPKTIWTYNNVNNIYILEPTNKRIVMLDKTGKLLNQFSDPVWQNPTGMIVQEDKKLIYILDNNKIYQFNINL</sequence>
<keyword evidence="1" id="KW-0472">Membrane</keyword>
<dbReference type="Gene3D" id="2.120.10.30">
    <property type="entry name" value="TolB, C-terminal domain"/>
    <property type="match status" value="1"/>
</dbReference>
<proteinExistence type="predicted"/>
<keyword evidence="1" id="KW-0812">Transmembrane</keyword>
<comment type="caution">
    <text evidence="2">The sequence shown here is derived from an EMBL/GenBank/DDBJ whole genome shotgun (WGS) entry which is preliminary data.</text>
</comment>
<dbReference type="InterPro" id="IPR011044">
    <property type="entry name" value="Quino_amine_DH_bsu"/>
</dbReference>
<keyword evidence="1" id="KW-1133">Transmembrane helix</keyword>
<dbReference type="STRING" id="1619046.US42_C0006G0004"/>
<dbReference type="EMBL" id="LBSX01000006">
    <property type="protein sequence ID" value="KKQ27697.1"/>
    <property type="molecule type" value="Genomic_DNA"/>
</dbReference>